<evidence type="ECO:0000256" key="1">
    <source>
        <dbReference type="SAM" id="Phobius"/>
    </source>
</evidence>
<feature type="transmembrane region" description="Helical" evidence="1">
    <location>
        <begin position="325"/>
        <end position="347"/>
    </location>
</feature>
<feature type="transmembrane region" description="Helical" evidence="1">
    <location>
        <begin position="113"/>
        <end position="133"/>
    </location>
</feature>
<gene>
    <name evidence="2" type="ORF">GCM10007363_19510</name>
</gene>
<dbReference type="Proteomes" id="UP000655550">
    <property type="component" value="Unassembled WGS sequence"/>
</dbReference>
<feature type="transmembrane region" description="Helical" evidence="1">
    <location>
        <begin position="353"/>
        <end position="373"/>
    </location>
</feature>
<protein>
    <recommendedName>
        <fullName evidence="4">Polymerase</fullName>
    </recommendedName>
</protein>
<feature type="transmembrane region" description="Helical" evidence="1">
    <location>
        <begin position="224"/>
        <end position="244"/>
    </location>
</feature>
<evidence type="ECO:0008006" key="4">
    <source>
        <dbReference type="Google" id="ProtNLM"/>
    </source>
</evidence>
<feature type="transmembrane region" description="Helical" evidence="1">
    <location>
        <begin position="59"/>
        <end position="77"/>
    </location>
</feature>
<feature type="transmembrane region" description="Helical" evidence="1">
    <location>
        <begin position="89"/>
        <end position="107"/>
    </location>
</feature>
<keyword evidence="1" id="KW-0472">Membrane</keyword>
<sequence length="386" mass="43627">MVSALNFARLGRLSLALLLGLFCLAFYLPLSSKAVNNIFYIGLAVPMLLWLLARPRALVELRPFAWLFGLLALMVALDAGDPAGLKKALYLMLFFVACLFLSARYWALHAPLLLFALCSLGLLLFALTDWLWIWTHSGQWIRYGRFLGESLNPVYFSLLLGFALLYLWLFHIAERLQQRSTWLMLLGLFVLSVLLVLCASIFQSRSTLLGYAVFFAGFLLYKRLFLLGLVLGLGLLLLAVLSGVDDLLLQRGLSYRLDIWQAALQRWLGECSLWWGCGNDGALLLGHFHHPHSGYLAMLYRNGLVGALLFLIFALLYLRYARSPGAPWLLLSLFGWGSLLTTTNGVLTSPQPLWIYFWLPTFMAIIAGQPQALQRYLQRRDQALRS</sequence>
<keyword evidence="1" id="KW-1133">Transmembrane helix</keyword>
<feature type="transmembrane region" description="Helical" evidence="1">
    <location>
        <begin position="154"/>
        <end position="170"/>
    </location>
</feature>
<proteinExistence type="predicted"/>
<feature type="transmembrane region" description="Helical" evidence="1">
    <location>
        <begin position="299"/>
        <end position="318"/>
    </location>
</feature>
<dbReference type="RefSeq" id="WP_093984663.1">
    <property type="nucleotide sequence ID" value="NZ_BMDE01000005.1"/>
</dbReference>
<feature type="transmembrane region" description="Helical" evidence="1">
    <location>
        <begin position="182"/>
        <end position="203"/>
    </location>
</feature>
<feature type="transmembrane region" description="Helical" evidence="1">
    <location>
        <begin position="12"/>
        <end position="30"/>
    </location>
</feature>
<comment type="caution">
    <text evidence="2">The sequence shown here is derived from an EMBL/GenBank/DDBJ whole genome shotgun (WGS) entry which is preliminary data.</text>
</comment>
<feature type="transmembrane region" description="Helical" evidence="1">
    <location>
        <begin position="37"/>
        <end position="53"/>
    </location>
</feature>
<evidence type="ECO:0000313" key="3">
    <source>
        <dbReference type="Proteomes" id="UP000655550"/>
    </source>
</evidence>
<accession>A0ABQ2APU5</accession>
<dbReference type="EMBL" id="BMDE01000005">
    <property type="protein sequence ID" value="GGH93876.1"/>
    <property type="molecule type" value="Genomic_DNA"/>
</dbReference>
<evidence type="ECO:0000313" key="2">
    <source>
        <dbReference type="EMBL" id="GGH93876.1"/>
    </source>
</evidence>
<name>A0ABQ2APU5_9PSED</name>
<keyword evidence="1" id="KW-0812">Transmembrane</keyword>
<reference evidence="3" key="1">
    <citation type="journal article" date="2019" name="Int. J. Syst. Evol. Microbiol.">
        <title>The Global Catalogue of Microorganisms (GCM) 10K type strain sequencing project: providing services to taxonomists for standard genome sequencing and annotation.</title>
        <authorList>
            <consortium name="The Broad Institute Genomics Platform"/>
            <consortium name="The Broad Institute Genome Sequencing Center for Infectious Disease"/>
            <person name="Wu L."/>
            <person name="Ma J."/>
        </authorList>
    </citation>
    <scope>NUCLEOTIDE SEQUENCE [LARGE SCALE GENOMIC DNA]</scope>
    <source>
        <strain evidence="3">CCM 8778</strain>
    </source>
</reference>
<keyword evidence="3" id="KW-1185">Reference proteome</keyword>
<organism evidence="2 3">
    <name type="scientific">Pseudomonas fluvialis</name>
    <dbReference type="NCBI Taxonomy" id="1793966"/>
    <lineage>
        <taxon>Bacteria</taxon>
        <taxon>Pseudomonadati</taxon>
        <taxon>Pseudomonadota</taxon>
        <taxon>Gammaproteobacteria</taxon>
        <taxon>Pseudomonadales</taxon>
        <taxon>Pseudomonadaceae</taxon>
        <taxon>Pseudomonas</taxon>
    </lineage>
</organism>